<dbReference type="Gene3D" id="1.10.10.2840">
    <property type="entry name" value="PucR C-terminal helix-turn-helix domain"/>
    <property type="match status" value="1"/>
</dbReference>
<comment type="similarity">
    <text evidence="1">Belongs to the CdaR family.</text>
</comment>
<evidence type="ECO:0000259" key="3">
    <source>
        <dbReference type="Pfam" id="PF17853"/>
    </source>
</evidence>
<dbReference type="PANTHER" id="PTHR33744">
    <property type="entry name" value="CARBOHYDRATE DIACID REGULATOR"/>
    <property type="match status" value="1"/>
</dbReference>
<comment type="caution">
    <text evidence="4">The sequence shown here is derived from an EMBL/GenBank/DDBJ whole genome shotgun (WGS) entry which is preliminary data.</text>
</comment>
<evidence type="ECO:0000259" key="2">
    <source>
        <dbReference type="Pfam" id="PF13556"/>
    </source>
</evidence>
<evidence type="ECO:0000256" key="1">
    <source>
        <dbReference type="ARBA" id="ARBA00006754"/>
    </source>
</evidence>
<dbReference type="InterPro" id="IPR051448">
    <property type="entry name" value="CdaR-like_regulators"/>
</dbReference>
<reference evidence="4" key="1">
    <citation type="submission" date="2019-08" db="EMBL/GenBank/DDBJ databases">
        <authorList>
            <person name="Kucharzyk K."/>
            <person name="Murdoch R.W."/>
            <person name="Higgins S."/>
            <person name="Loffler F."/>
        </authorList>
    </citation>
    <scope>NUCLEOTIDE SEQUENCE</scope>
</reference>
<dbReference type="AlphaFoldDB" id="A0A645AYZ7"/>
<dbReference type="EMBL" id="VSSQ01015593">
    <property type="protein sequence ID" value="MPM56123.1"/>
    <property type="molecule type" value="Genomic_DNA"/>
</dbReference>
<dbReference type="Pfam" id="PF17853">
    <property type="entry name" value="GGDEF_2"/>
    <property type="match status" value="1"/>
</dbReference>
<evidence type="ECO:0008006" key="5">
    <source>
        <dbReference type="Google" id="ProtNLM"/>
    </source>
</evidence>
<feature type="domain" description="CdaR GGDEF-like" evidence="3">
    <location>
        <begin position="141"/>
        <end position="255"/>
    </location>
</feature>
<dbReference type="InterPro" id="IPR041522">
    <property type="entry name" value="CdaR_GGDEF"/>
</dbReference>
<gene>
    <name evidence="4" type="ORF">SDC9_102922</name>
</gene>
<organism evidence="4">
    <name type="scientific">bioreactor metagenome</name>
    <dbReference type="NCBI Taxonomy" id="1076179"/>
    <lineage>
        <taxon>unclassified sequences</taxon>
        <taxon>metagenomes</taxon>
        <taxon>ecological metagenomes</taxon>
    </lineage>
</organism>
<dbReference type="PANTHER" id="PTHR33744:SF1">
    <property type="entry name" value="DNA-BINDING TRANSCRIPTIONAL ACTIVATOR ADER"/>
    <property type="match status" value="1"/>
</dbReference>
<proteinExistence type="inferred from homology"/>
<dbReference type="Pfam" id="PF13556">
    <property type="entry name" value="HTH_30"/>
    <property type="match status" value="1"/>
</dbReference>
<dbReference type="InterPro" id="IPR025736">
    <property type="entry name" value="PucR_C-HTH_dom"/>
</dbReference>
<accession>A0A645AYZ7</accession>
<dbReference type="InterPro" id="IPR042070">
    <property type="entry name" value="PucR_C-HTH_sf"/>
</dbReference>
<feature type="domain" description="PucR C-terminal helix-turn-helix" evidence="2">
    <location>
        <begin position="309"/>
        <end position="364"/>
    </location>
</feature>
<sequence>MYLIDKDLNYIAYNKAYSSDTNVFEENPNTIPLSIANNIKLETDFNLNSSDEDVLIYKSSSDDSIILFFNIKINNISKARLVCIVNSEEYLSSKKFIFTFFAKFLEKIYIHYNYTAYKSNSNPQLHYLIEDFLFSNKSIDNFDLEFQLNKLGWKINNTYIVIFIKFIKNSEVNWFGSYFSHQLELRIENSCGICTSSGIVLVINQSKCKNSKENLQQELPYLLRESLCKAGISNPFNSFTSLPTYYRQAEIALSVGEMLNETIWCHHFKDYALHYMMLKSLGEFTPLQICHDGLLKLREYDTQKNTEYYKTLYALIFHKYNTSHAANALFIHRTTLISRLTKIFEISNIDLDDYDTRLYLMISFYILNVFDN</sequence>
<evidence type="ECO:0000313" key="4">
    <source>
        <dbReference type="EMBL" id="MPM56123.1"/>
    </source>
</evidence>
<name>A0A645AYZ7_9ZZZZ</name>
<protein>
    <recommendedName>
        <fullName evidence="5">PucR C-terminal helix-turn-helix domain-containing protein</fullName>
    </recommendedName>
</protein>